<gene>
    <name evidence="2" type="ORF">KIN20_020531</name>
</gene>
<evidence type="ECO:0000256" key="1">
    <source>
        <dbReference type="SAM" id="Phobius"/>
    </source>
</evidence>
<name>A0AAD5QTT3_PARTN</name>
<sequence length="92" mass="10580">MAVAHHTYLSGSLLTCTRNEQLYDPSLCKKYDIILLLITILAVCLTSLKAEQRLLHTRIRTPKEPLLHWQLSFTFFAVLHLINSSLAHLKHD</sequence>
<dbReference type="EMBL" id="JAHQIW010004163">
    <property type="protein sequence ID" value="KAJ1361314.1"/>
    <property type="molecule type" value="Genomic_DNA"/>
</dbReference>
<comment type="caution">
    <text evidence="2">The sequence shown here is derived from an EMBL/GenBank/DDBJ whole genome shotgun (WGS) entry which is preliminary data.</text>
</comment>
<dbReference type="Proteomes" id="UP001196413">
    <property type="component" value="Unassembled WGS sequence"/>
</dbReference>
<reference evidence="2" key="1">
    <citation type="submission" date="2021-06" db="EMBL/GenBank/DDBJ databases">
        <title>Parelaphostrongylus tenuis whole genome reference sequence.</title>
        <authorList>
            <person name="Garwood T.J."/>
            <person name="Larsen P.A."/>
            <person name="Fountain-Jones N.M."/>
            <person name="Garbe J.R."/>
            <person name="Macchietto M.G."/>
            <person name="Kania S.A."/>
            <person name="Gerhold R.W."/>
            <person name="Richards J.E."/>
            <person name="Wolf T.M."/>
        </authorList>
    </citation>
    <scope>NUCLEOTIDE SEQUENCE</scope>
    <source>
        <strain evidence="2">MNPRO001-30</strain>
        <tissue evidence="2">Meninges</tissue>
    </source>
</reference>
<keyword evidence="1" id="KW-1133">Transmembrane helix</keyword>
<protein>
    <submittedName>
        <fullName evidence="2">Uncharacterized protein</fullName>
    </submittedName>
</protein>
<dbReference type="AlphaFoldDB" id="A0AAD5QTT3"/>
<keyword evidence="3" id="KW-1185">Reference proteome</keyword>
<proteinExistence type="predicted"/>
<organism evidence="2 3">
    <name type="scientific">Parelaphostrongylus tenuis</name>
    <name type="common">Meningeal worm</name>
    <dbReference type="NCBI Taxonomy" id="148309"/>
    <lineage>
        <taxon>Eukaryota</taxon>
        <taxon>Metazoa</taxon>
        <taxon>Ecdysozoa</taxon>
        <taxon>Nematoda</taxon>
        <taxon>Chromadorea</taxon>
        <taxon>Rhabditida</taxon>
        <taxon>Rhabditina</taxon>
        <taxon>Rhabditomorpha</taxon>
        <taxon>Strongyloidea</taxon>
        <taxon>Metastrongylidae</taxon>
        <taxon>Parelaphostrongylus</taxon>
    </lineage>
</organism>
<keyword evidence="1" id="KW-0812">Transmembrane</keyword>
<evidence type="ECO:0000313" key="3">
    <source>
        <dbReference type="Proteomes" id="UP001196413"/>
    </source>
</evidence>
<evidence type="ECO:0000313" key="2">
    <source>
        <dbReference type="EMBL" id="KAJ1361314.1"/>
    </source>
</evidence>
<keyword evidence="1" id="KW-0472">Membrane</keyword>
<accession>A0AAD5QTT3</accession>
<feature type="transmembrane region" description="Helical" evidence="1">
    <location>
        <begin position="31"/>
        <end position="48"/>
    </location>
</feature>